<dbReference type="EMBL" id="CM003099">
    <property type="protein sequence ID" value="KUI66797.1"/>
    <property type="molecule type" value="Genomic_DNA"/>
</dbReference>
<sequence>MAETGPPTAKELWGDEKFADAIIIMEDKVWRIHRWVVCQQSSYFMNAYESEFGGSMSKTIDLSNEGFHEEAVNMMLKFLYTHELDNRQKTDPLTTAILAEHFKVNTLRTKALQELKGGLRNLIAGGTFVNFKRWALRILEDHGDTEIEQALVIVTAANLQAIVYNRILPDTWNDIVQKHPTFANKVLLTLVPETQTMGAAAIKRAAGAAFDDAYAFRTSRMKRDSFLGDY</sequence>
<gene>
    <name evidence="2" type="ORF">VM1G_02291</name>
</gene>
<dbReference type="PANTHER" id="PTHR47843:SF5">
    <property type="entry name" value="BTB_POZ DOMAIN PROTEIN"/>
    <property type="match status" value="1"/>
</dbReference>
<dbReference type="InterPro" id="IPR000210">
    <property type="entry name" value="BTB/POZ_dom"/>
</dbReference>
<evidence type="ECO:0000259" key="1">
    <source>
        <dbReference type="PROSITE" id="PS50097"/>
    </source>
</evidence>
<name>A0A194VS18_CYTMA</name>
<accession>A0A194VS18</accession>
<protein>
    <recommendedName>
        <fullName evidence="1">BTB domain-containing protein</fullName>
    </recommendedName>
</protein>
<evidence type="ECO:0000313" key="3">
    <source>
        <dbReference type="Proteomes" id="UP000078559"/>
    </source>
</evidence>
<proteinExistence type="predicted"/>
<dbReference type="PANTHER" id="PTHR47843">
    <property type="entry name" value="BTB DOMAIN-CONTAINING PROTEIN-RELATED"/>
    <property type="match status" value="1"/>
</dbReference>
<dbReference type="AlphaFoldDB" id="A0A194VS18"/>
<evidence type="ECO:0000313" key="2">
    <source>
        <dbReference type="EMBL" id="KUI66797.1"/>
    </source>
</evidence>
<dbReference type="Gene3D" id="3.30.710.10">
    <property type="entry name" value="Potassium Channel Kv1.1, Chain A"/>
    <property type="match status" value="1"/>
</dbReference>
<dbReference type="Proteomes" id="UP000078559">
    <property type="component" value="Chromosome 2"/>
</dbReference>
<dbReference type="CDD" id="cd18186">
    <property type="entry name" value="BTB_POZ_ZBTB_KLHL-like"/>
    <property type="match status" value="1"/>
</dbReference>
<dbReference type="Pfam" id="PF00651">
    <property type="entry name" value="BTB"/>
    <property type="match status" value="1"/>
</dbReference>
<feature type="domain" description="BTB" evidence="1">
    <location>
        <begin position="19"/>
        <end position="88"/>
    </location>
</feature>
<dbReference type="SMR" id="A0A194VS18"/>
<dbReference type="SUPFAM" id="SSF54695">
    <property type="entry name" value="POZ domain"/>
    <property type="match status" value="1"/>
</dbReference>
<dbReference type="OrthoDB" id="6359816at2759"/>
<reference evidence="2" key="1">
    <citation type="submission" date="2014-12" db="EMBL/GenBank/DDBJ databases">
        <title>Genome Sequence of Valsa Canker Pathogens Uncovers a Specific Adaption of Colonization on Woody Bark.</title>
        <authorList>
            <person name="Yin Z."/>
            <person name="Liu H."/>
            <person name="Gao X."/>
            <person name="Li Z."/>
            <person name="Song N."/>
            <person name="Ke X."/>
            <person name="Dai Q."/>
            <person name="Wu Y."/>
            <person name="Sun Y."/>
            <person name="Xu J.-R."/>
            <person name="Kang Z.K."/>
            <person name="Wang L."/>
            <person name="Huang L."/>
        </authorList>
    </citation>
    <scope>NUCLEOTIDE SEQUENCE [LARGE SCALE GENOMIC DNA]</scope>
    <source>
        <strain evidence="2">03-8</strain>
    </source>
</reference>
<dbReference type="PROSITE" id="PS50097">
    <property type="entry name" value="BTB"/>
    <property type="match status" value="1"/>
</dbReference>
<dbReference type="InterPro" id="IPR011333">
    <property type="entry name" value="SKP1/BTB/POZ_sf"/>
</dbReference>
<organism evidence="2 3">
    <name type="scientific">Cytospora mali</name>
    <name type="common">Apple Valsa canker fungus</name>
    <name type="synonym">Valsa mali</name>
    <dbReference type="NCBI Taxonomy" id="578113"/>
    <lineage>
        <taxon>Eukaryota</taxon>
        <taxon>Fungi</taxon>
        <taxon>Dikarya</taxon>
        <taxon>Ascomycota</taxon>
        <taxon>Pezizomycotina</taxon>
        <taxon>Sordariomycetes</taxon>
        <taxon>Sordariomycetidae</taxon>
        <taxon>Diaporthales</taxon>
        <taxon>Cytosporaceae</taxon>
        <taxon>Cytospora</taxon>
    </lineage>
</organism>
<keyword evidence="3" id="KW-1185">Reference proteome</keyword>